<dbReference type="InterPro" id="IPR029063">
    <property type="entry name" value="SAM-dependent_MTases_sf"/>
</dbReference>
<dbReference type="Proteomes" id="UP000319212">
    <property type="component" value="Unassembled WGS sequence"/>
</dbReference>
<name>A0A502DK05_9BURK</name>
<protein>
    <submittedName>
        <fullName evidence="2">Methyltransferase domain-containing protein</fullName>
    </submittedName>
</protein>
<dbReference type="OrthoDB" id="116799at2"/>
<dbReference type="Pfam" id="PF13649">
    <property type="entry name" value="Methyltransf_25"/>
    <property type="match status" value="1"/>
</dbReference>
<dbReference type="RefSeq" id="WP_140843207.1">
    <property type="nucleotide sequence ID" value="NZ_RCZI01000004.1"/>
</dbReference>
<dbReference type="InterPro" id="IPR041698">
    <property type="entry name" value="Methyltransf_25"/>
</dbReference>
<proteinExistence type="predicted"/>
<dbReference type="SUPFAM" id="SSF53335">
    <property type="entry name" value="S-adenosyl-L-methionine-dependent methyltransferases"/>
    <property type="match status" value="1"/>
</dbReference>
<feature type="domain" description="Methyltransferase" evidence="1">
    <location>
        <begin position="59"/>
        <end position="150"/>
    </location>
</feature>
<gene>
    <name evidence="2" type="ORF">EAH82_15600</name>
</gene>
<dbReference type="AlphaFoldDB" id="A0A502DK05"/>
<evidence type="ECO:0000259" key="1">
    <source>
        <dbReference type="Pfam" id="PF13649"/>
    </source>
</evidence>
<accession>A0A502DK05</accession>
<dbReference type="Gene3D" id="3.40.50.150">
    <property type="entry name" value="Vaccinia Virus protein VP39"/>
    <property type="match status" value="1"/>
</dbReference>
<dbReference type="CDD" id="cd02440">
    <property type="entry name" value="AdoMet_MTases"/>
    <property type="match status" value="1"/>
</dbReference>
<comment type="caution">
    <text evidence="2">The sequence shown here is derived from an EMBL/GenBank/DDBJ whole genome shotgun (WGS) entry which is preliminary data.</text>
</comment>
<evidence type="ECO:0000313" key="2">
    <source>
        <dbReference type="EMBL" id="TPG25837.1"/>
    </source>
</evidence>
<organism evidence="2 3">
    <name type="scientific">Variovorax guangxiensis</name>
    <dbReference type="NCBI Taxonomy" id="1775474"/>
    <lineage>
        <taxon>Bacteria</taxon>
        <taxon>Pseudomonadati</taxon>
        <taxon>Pseudomonadota</taxon>
        <taxon>Betaproteobacteria</taxon>
        <taxon>Burkholderiales</taxon>
        <taxon>Comamonadaceae</taxon>
        <taxon>Variovorax</taxon>
    </lineage>
</organism>
<keyword evidence="2" id="KW-0489">Methyltransferase</keyword>
<sequence>MTALASPDTAAADRLAYFETLYGDSEDPYGLRTRWYEARKREILLAALPHRRYANAYEPGCGAGELTAALAARCDRVLASDFSPQARASAETRTADLGNVRVASHALPEDFPTDEGPFDLIVVSEIGYFLDQAAMQTLSHACAAALSTDGVLVACNWRPDFDARALPTDAVHATFAATGLTRTVSHAEDDFLLEVWCRDPRSVAQREGIR</sequence>
<dbReference type="GO" id="GO:0008168">
    <property type="term" value="F:methyltransferase activity"/>
    <property type="evidence" value="ECO:0007669"/>
    <property type="project" value="UniProtKB-KW"/>
</dbReference>
<reference evidence="2 3" key="1">
    <citation type="journal article" date="2019" name="Environ. Microbiol.">
        <title>Species interactions and distinct microbial communities in high Arctic permafrost affected cryosols are associated with the CH4 and CO2 gas fluxes.</title>
        <authorList>
            <person name="Altshuler I."/>
            <person name="Hamel J."/>
            <person name="Turney S."/>
            <person name="Magnuson E."/>
            <person name="Levesque R."/>
            <person name="Greer C."/>
            <person name="Whyte L.G."/>
        </authorList>
    </citation>
    <scope>NUCLEOTIDE SEQUENCE [LARGE SCALE GENOMIC DNA]</scope>
    <source>
        <strain evidence="2 3">S06.C</strain>
    </source>
</reference>
<dbReference type="EMBL" id="RCZI01000004">
    <property type="protein sequence ID" value="TPG25837.1"/>
    <property type="molecule type" value="Genomic_DNA"/>
</dbReference>
<keyword evidence="2" id="KW-0808">Transferase</keyword>
<evidence type="ECO:0000313" key="3">
    <source>
        <dbReference type="Proteomes" id="UP000319212"/>
    </source>
</evidence>
<dbReference type="GO" id="GO:0032259">
    <property type="term" value="P:methylation"/>
    <property type="evidence" value="ECO:0007669"/>
    <property type="project" value="UniProtKB-KW"/>
</dbReference>